<evidence type="ECO:0000256" key="4">
    <source>
        <dbReference type="ARBA" id="ARBA00022692"/>
    </source>
</evidence>
<dbReference type="InterPro" id="IPR006043">
    <property type="entry name" value="NCS2"/>
</dbReference>
<evidence type="ECO:0000256" key="5">
    <source>
        <dbReference type="ARBA" id="ARBA00022989"/>
    </source>
</evidence>
<feature type="transmembrane region" description="Helical" evidence="7">
    <location>
        <begin position="377"/>
        <end position="397"/>
    </location>
</feature>
<dbReference type="InterPro" id="IPR006042">
    <property type="entry name" value="Xan_ur_permease"/>
</dbReference>
<dbReference type="AlphaFoldDB" id="A0A8J8SHA6"/>
<evidence type="ECO:0000256" key="6">
    <source>
        <dbReference type="ARBA" id="ARBA00023136"/>
    </source>
</evidence>
<feature type="transmembrane region" description="Helical" evidence="7">
    <location>
        <begin position="53"/>
        <end position="72"/>
    </location>
</feature>
<keyword evidence="9" id="KW-1185">Reference proteome</keyword>
<comment type="subcellular location">
    <subcellularLocation>
        <location evidence="1">Membrane</location>
        <topology evidence="1">Multi-pass membrane protein</topology>
    </subcellularLocation>
</comment>
<reference evidence="8" key="1">
    <citation type="submission" date="2020-07" db="EMBL/GenBank/DDBJ databases">
        <title>Vallitalea pronyensis genome.</title>
        <authorList>
            <person name="Postec A."/>
        </authorList>
    </citation>
    <scope>NUCLEOTIDE SEQUENCE</scope>
    <source>
        <strain evidence="8">FatNI3</strain>
    </source>
</reference>
<feature type="transmembrane region" description="Helical" evidence="7">
    <location>
        <begin position="79"/>
        <end position="100"/>
    </location>
</feature>
<evidence type="ECO:0000256" key="7">
    <source>
        <dbReference type="SAM" id="Phobius"/>
    </source>
</evidence>
<evidence type="ECO:0000256" key="3">
    <source>
        <dbReference type="ARBA" id="ARBA00022448"/>
    </source>
</evidence>
<feature type="transmembrane region" description="Helical" evidence="7">
    <location>
        <begin position="27"/>
        <end position="47"/>
    </location>
</feature>
<accession>A0A8J8SHA6</accession>
<evidence type="ECO:0000313" key="8">
    <source>
        <dbReference type="EMBL" id="QUI23173.1"/>
    </source>
</evidence>
<feature type="transmembrane region" description="Helical" evidence="7">
    <location>
        <begin position="344"/>
        <end position="365"/>
    </location>
</feature>
<organism evidence="8 9">
    <name type="scientific">Vallitalea pronyensis</name>
    <dbReference type="NCBI Taxonomy" id="1348613"/>
    <lineage>
        <taxon>Bacteria</taxon>
        <taxon>Bacillati</taxon>
        <taxon>Bacillota</taxon>
        <taxon>Clostridia</taxon>
        <taxon>Lachnospirales</taxon>
        <taxon>Vallitaleaceae</taxon>
        <taxon>Vallitalea</taxon>
    </lineage>
</organism>
<dbReference type="Pfam" id="PF00860">
    <property type="entry name" value="Xan_ur_permease"/>
    <property type="match status" value="1"/>
</dbReference>
<keyword evidence="6 7" id="KW-0472">Membrane</keyword>
<feature type="transmembrane region" description="Helical" evidence="7">
    <location>
        <begin position="195"/>
        <end position="214"/>
    </location>
</feature>
<dbReference type="KEGG" id="vpy:HZI73_13125"/>
<feature type="transmembrane region" description="Helical" evidence="7">
    <location>
        <begin position="135"/>
        <end position="156"/>
    </location>
</feature>
<evidence type="ECO:0000256" key="2">
    <source>
        <dbReference type="ARBA" id="ARBA00008821"/>
    </source>
</evidence>
<dbReference type="PANTHER" id="PTHR42810">
    <property type="entry name" value="PURINE PERMEASE C1399.01C-RELATED"/>
    <property type="match status" value="1"/>
</dbReference>
<dbReference type="PROSITE" id="PS01116">
    <property type="entry name" value="XANTH_URACIL_PERMASE"/>
    <property type="match status" value="1"/>
</dbReference>
<dbReference type="PANTHER" id="PTHR42810:SF2">
    <property type="entry name" value="PURINE PERMEASE C1399.01C-RELATED"/>
    <property type="match status" value="1"/>
</dbReference>
<keyword evidence="5 7" id="KW-1133">Transmembrane helix</keyword>
<feature type="transmembrane region" description="Helical" evidence="7">
    <location>
        <begin position="106"/>
        <end position="128"/>
    </location>
</feature>
<feature type="transmembrane region" description="Helical" evidence="7">
    <location>
        <begin position="168"/>
        <end position="188"/>
    </location>
</feature>
<proteinExistence type="inferred from homology"/>
<dbReference type="NCBIfam" id="TIGR00801">
    <property type="entry name" value="ncs2"/>
    <property type="match status" value="1"/>
</dbReference>
<feature type="transmembrane region" description="Helical" evidence="7">
    <location>
        <begin position="319"/>
        <end position="338"/>
    </location>
</feature>
<keyword evidence="3" id="KW-0813">Transport</keyword>
<dbReference type="NCBIfam" id="NF037981">
    <property type="entry name" value="NCS2_1"/>
    <property type="match status" value="1"/>
</dbReference>
<dbReference type="GO" id="GO:0005886">
    <property type="term" value="C:plasma membrane"/>
    <property type="evidence" value="ECO:0007669"/>
    <property type="project" value="TreeGrafter"/>
</dbReference>
<name>A0A8J8SHA6_9FIRM</name>
<evidence type="ECO:0000313" key="9">
    <source>
        <dbReference type="Proteomes" id="UP000683246"/>
    </source>
</evidence>
<protein>
    <submittedName>
        <fullName evidence="8">Purine permease</fullName>
    </submittedName>
</protein>
<dbReference type="Proteomes" id="UP000683246">
    <property type="component" value="Chromosome"/>
</dbReference>
<gene>
    <name evidence="8" type="ORF">HZI73_13125</name>
</gene>
<sequence>MQEKSMLYSLEGKPPLSKAVPLGLQHVLAMFTGNLAPIIIVSLALGFQSEDRIYLVQAAMFIAGVVTLIQLFKLGPIGSGLPIVMGTSFTFLGAAIAMGGKYGYEAVIGACLIGGIFEMLVGTVFVRVKKFFPPIVSGIVVMGIGLTLIGVGADYFAGGAGSENYGSVQNMLLGTSVFALFILLTAFGKGMLKSSAILISLVIGYIVAAIMGIIDFTPVKEAAWFAFPAIPFKMGIAFEWEAIILFVALFLITAVETIGDTHGVTVGGLDRPATPEEVRGSLFADGLGSSLAAIFGLLPNTSFSQNVGIVALTKCVNRFTVAIGIAVLMLLSFVPKLAAVVSVMPASVLGGAVIVVFALITVTGIRMIARTNLTGRNAIILAVSLGIGFGLATAIGLHKDIFESYPEVFKFIFQDKIFATGLVAFLMNLILPKDKDEDGVRAEPFEKLDAEETA</sequence>
<comment type="similarity">
    <text evidence="2">Belongs to the nucleobase:cation symporter-2 (NCS2) (TC 2.A.40) family.</text>
</comment>
<dbReference type="EMBL" id="CP058649">
    <property type="protein sequence ID" value="QUI23173.1"/>
    <property type="molecule type" value="Genomic_DNA"/>
</dbReference>
<dbReference type="RefSeq" id="WP_212693852.1">
    <property type="nucleotide sequence ID" value="NZ_CP058649.1"/>
</dbReference>
<feature type="transmembrane region" description="Helical" evidence="7">
    <location>
        <begin position="409"/>
        <end position="431"/>
    </location>
</feature>
<dbReference type="GO" id="GO:0042907">
    <property type="term" value="F:xanthine transmembrane transporter activity"/>
    <property type="evidence" value="ECO:0007669"/>
    <property type="project" value="TreeGrafter"/>
</dbReference>
<evidence type="ECO:0000256" key="1">
    <source>
        <dbReference type="ARBA" id="ARBA00004141"/>
    </source>
</evidence>
<keyword evidence="4 7" id="KW-0812">Transmembrane</keyword>
<feature type="transmembrane region" description="Helical" evidence="7">
    <location>
        <begin position="234"/>
        <end position="255"/>
    </location>
</feature>